<feature type="chain" id="PRO_5005488398" evidence="1">
    <location>
        <begin position="19"/>
        <end position="104"/>
    </location>
</feature>
<keyword evidence="1" id="KW-0732">Signal</keyword>
<accession>A0A0K2U4Y5</accession>
<evidence type="ECO:0000313" key="2">
    <source>
        <dbReference type="EMBL" id="CDW33105.1"/>
    </source>
</evidence>
<name>A0A0K2U4Y5_LEPSM</name>
<dbReference type="AlphaFoldDB" id="A0A0K2U4Y5"/>
<protein>
    <submittedName>
        <fullName evidence="2">Uncharacterized protein</fullName>
    </submittedName>
</protein>
<dbReference type="EMBL" id="HACA01015744">
    <property type="protein sequence ID" value="CDW33105.1"/>
    <property type="molecule type" value="Transcribed_RNA"/>
</dbReference>
<proteinExistence type="predicted"/>
<organism evidence="2">
    <name type="scientific">Lepeophtheirus salmonis</name>
    <name type="common">Salmon louse</name>
    <name type="synonym">Caligus salmonis</name>
    <dbReference type="NCBI Taxonomy" id="72036"/>
    <lineage>
        <taxon>Eukaryota</taxon>
        <taxon>Metazoa</taxon>
        <taxon>Ecdysozoa</taxon>
        <taxon>Arthropoda</taxon>
        <taxon>Crustacea</taxon>
        <taxon>Multicrustacea</taxon>
        <taxon>Hexanauplia</taxon>
        <taxon>Copepoda</taxon>
        <taxon>Siphonostomatoida</taxon>
        <taxon>Caligidae</taxon>
        <taxon>Lepeophtheirus</taxon>
    </lineage>
</organism>
<reference evidence="2" key="1">
    <citation type="submission" date="2014-05" db="EMBL/GenBank/DDBJ databases">
        <authorList>
            <person name="Chronopoulou M."/>
        </authorList>
    </citation>
    <scope>NUCLEOTIDE SEQUENCE</scope>
    <source>
        <tissue evidence="2">Whole organism</tissue>
    </source>
</reference>
<sequence>KTQIFLILLLNIISAVRNSNRRRSQSRILIQEFKGLNAIKYSDLKKKASDYWSTRSCLIFDVHISRTELLEQWLCCCIRYSIGSINSTFLAPVLYFHLSRSDAG</sequence>
<feature type="non-terminal residue" evidence="2">
    <location>
        <position position="1"/>
    </location>
</feature>
<evidence type="ECO:0000256" key="1">
    <source>
        <dbReference type="SAM" id="SignalP"/>
    </source>
</evidence>
<feature type="signal peptide" evidence="1">
    <location>
        <begin position="1"/>
        <end position="18"/>
    </location>
</feature>